<gene>
    <name evidence="2" type="primary">orf125</name>
</gene>
<feature type="compositionally biased region" description="Low complexity" evidence="1">
    <location>
        <begin position="1"/>
        <end position="30"/>
    </location>
</feature>
<keyword evidence="2" id="KW-0496">Mitochondrion</keyword>
<feature type="compositionally biased region" description="Gly residues" evidence="1">
    <location>
        <begin position="105"/>
        <end position="114"/>
    </location>
</feature>
<reference evidence="2" key="1">
    <citation type="journal article" date="2004" name="Mol. Genet. Genomics">
        <title>The cytoplasmic male-sterile type and normal type mitochondrial genomes of sugar beet share the same complement of genes of known function but differ in the content of expressed ORFs.</title>
        <authorList>
            <person name="Satoh M."/>
            <person name="Kubo T."/>
            <person name="Nishizawa S."/>
            <person name="Estiati A."/>
            <person name="Itchoda N."/>
            <person name="Mikami T."/>
        </authorList>
    </citation>
    <scope>NUCLEOTIDE SEQUENCE</scope>
</reference>
<organism evidence="2">
    <name type="scientific">Beta vulgaris subsp. vulgaris</name>
    <name type="common">Beet</name>
    <dbReference type="NCBI Taxonomy" id="3555"/>
    <lineage>
        <taxon>Eukaryota</taxon>
        <taxon>Viridiplantae</taxon>
        <taxon>Streptophyta</taxon>
        <taxon>Embryophyta</taxon>
        <taxon>Tracheophyta</taxon>
        <taxon>Spermatophyta</taxon>
        <taxon>Magnoliopsida</taxon>
        <taxon>eudicotyledons</taxon>
        <taxon>Gunneridae</taxon>
        <taxon>Pentapetalae</taxon>
        <taxon>Caryophyllales</taxon>
        <taxon>Chenopodiaceae</taxon>
        <taxon>Betoideae</taxon>
        <taxon>Beta</taxon>
    </lineage>
</organism>
<feature type="region of interest" description="Disordered" evidence="1">
    <location>
        <begin position="1"/>
        <end position="43"/>
    </location>
</feature>
<protein>
    <submittedName>
        <fullName evidence="2">Orf125 protein</fullName>
    </submittedName>
</protein>
<feature type="compositionally biased region" description="Low complexity" evidence="1">
    <location>
        <begin position="57"/>
        <end position="71"/>
    </location>
</feature>
<feature type="region of interest" description="Disordered" evidence="1">
    <location>
        <begin position="57"/>
        <end position="89"/>
    </location>
</feature>
<geneLocation type="mitochondrion" evidence="2"/>
<accession>Q5U6G2</accession>
<evidence type="ECO:0000256" key="1">
    <source>
        <dbReference type="SAM" id="MobiDB-lite"/>
    </source>
</evidence>
<dbReference type="AlphaFoldDB" id="Q5U6G2"/>
<proteinExistence type="predicted"/>
<sequence length="125" mass="12761">MMEFSAKPSSRSAYSSLSSSLNCISTSPSSNLGSNPSRDPTAKEAFQLLAAYESSINGGSRSVSASSRNSADPMRRKGNSSDNDGESRFISLESGTAEIRAVGSEGPGRPGMFGPGAAPPSPGIP</sequence>
<evidence type="ECO:0000313" key="2">
    <source>
        <dbReference type="EMBL" id="BAD66745.1"/>
    </source>
</evidence>
<dbReference type="EMBL" id="BA000024">
    <property type="protein sequence ID" value="BAD66745.1"/>
    <property type="molecule type" value="Genomic_DNA"/>
</dbReference>
<feature type="region of interest" description="Disordered" evidence="1">
    <location>
        <begin position="101"/>
        <end position="125"/>
    </location>
</feature>
<name>Q5U6G2_BETVV</name>